<dbReference type="Gene3D" id="3.30.70.2400">
    <property type="entry name" value="Uncharacterised protein PF13773, DUF4170"/>
    <property type="match status" value="1"/>
</dbReference>
<dbReference type="Pfam" id="PF13773">
    <property type="entry name" value="DUF4170"/>
    <property type="match status" value="1"/>
</dbReference>
<name>A0ABW4JVK6_9HYPH</name>
<dbReference type="InterPro" id="IPR025226">
    <property type="entry name" value="DUF4170"/>
</dbReference>
<dbReference type="Proteomes" id="UP001597327">
    <property type="component" value="Unassembled WGS sequence"/>
</dbReference>
<gene>
    <name evidence="1" type="ORF">ACFSC7_07190</name>
</gene>
<evidence type="ECO:0000313" key="1">
    <source>
        <dbReference type="EMBL" id="MFD1695296.1"/>
    </source>
</evidence>
<sequence>MSTTQPLYLVFGGELETPEGLTFRDVQALDLVGIFDSHDTAYAAWKAKAQSTVDNAHMRYFLVNLESLLAQTAAA</sequence>
<dbReference type="RefSeq" id="WP_149890957.1">
    <property type="nucleotide sequence ID" value="NZ_JBHUFA010000001.1"/>
</dbReference>
<comment type="caution">
    <text evidence="1">The sequence shown here is derived from an EMBL/GenBank/DDBJ whole genome shotgun (WGS) entry which is preliminary data.</text>
</comment>
<keyword evidence="2" id="KW-1185">Reference proteome</keyword>
<organism evidence="1 2">
    <name type="scientific">Roseibium aestuarii</name>
    <dbReference type="NCBI Taxonomy" id="2600299"/>
    <lineage>
        <taxon>Bacteria</taxon>
        <taxon>Pseudomonadati</taxon>
        <taxon>Pseudomonadota</taxon>
        <taxon>Alphaproteobacteria</taxon>
        <taxon>Hyphomicrobiales</taxon>
        <taxon>Stappiaceae</taxon>
        <taxon>Roseibium</taxon>
    </lineage>
</organism>
<proteinExistence type="predicted"/>
<dbReference type="EMBL" id="JBHUFA010000001">
    <property type="protein sequence ID" value="MFD1695296.1"/>
    <property type="molecule type" value="Genomic_DNA"/>
</dbReference>
<evidence type="ECO:0000313" key="2">
    <source>
        <dbReference type="Proteomes" id="UP001597327"/>
    </source>
</evidence>
<accession>A0ABW4JVK6</accession>
<protein>
    <submittedName>
        <fullName evidence="1">DUF4170 domain-containing protein</fullName>
    </submittedName>
</protein>
<reference evidence="2" key="1">
    <citation type="journal article" date="2019" name="Int. J. Syst. Evol. Microbiol.">
        <title>The Global Catalogue of Microorganisms (GCM) 10K type strain sequencing project: providing services to taxonomists for standard genome sequencing and annotation.</title>
        <authorList>
            <consortium name="The Broad Institute Genomics Platform"/>
            <consortium name="The Broad Institute Genome Sequencing Center for Infectious Disease"/>
            <person name="Wu L."/>
            <person name="Ma J."/>
        </authorList>
    </citation>
    <scope>NUCLEOTIDE SEQUENCE [LARGE SCALE GENOMIC DNA]</scope>
    <source>
        <strain evidence="2">JCM 3369</strain>
    </source>
</reference>